<dbReference type="Gene3D" id="1.10.260.40">
    <property type="entry name" value="lambda repressor-like DNA-binding domains"/>
    <property type="match status" value="1"/>
</dbReference>
<sequence length="171" mass="18656">MATLVAHARRASGLTQAEVARRAGTSRPTLSAYEGGSRNPTLDTLERVLAANGQHLVAVPKPVFALHRDRRGKPFYVPDQLPRLPIDAALGTVVLPRHIDWSPAGRPRDLAERRQRLLAYQVVLAEGSPQDIQRLVDGALLVDCWADLHLPAAIRHAWQPLVDRARGGVAG</sequence>
<organism evidence="3">
    <name type="scientific">freshwater metagenome</name>
    <dbReference type="NCBI Taxonomy" id="449393"/>
    <lineage>
        <taxon>unclassified sequences</taxon>
        <taxon>metagenomes</taxon>
        <taxon>ecological metagenomes</taxon>
    </lineage>
</organism>
<dbReference type="AlphaFoldDB" id="A0A6J7PBG3"/>
<reference evidence="3" key="1">
    <citation type="submission" date="2020-05" db="EMBL/GenBank/DDBJ databases">
        <authorList>
            <person name="Chiriac C."/>
            <person name="Salcher M."/>
            <person name="Ghai R."/>
            <person name="Kavagutti S V."/>
        </authorList>
    </citation>
    <scope>NUCLEOTIDE SEQUENCE</scope>
</reference>
<feature type="domain" description="HTH cro/C1-type" evidence="2">
    <location>
        <begin position="5"/>
        <end position="59"/>
    </location>
</feature>
<name>A0A6J7PBG3_9ZZZZ</name>
<dbReference type="InterPro" id="IPR001387">
    <property type="entry name" value="Cro/C1-type_HTH"/>
</dbReference>
<dbReference type="InterPro" id="IPR010982">
    <property type="entry name" value="Lambda_DNA-bd_dom_sf"/>
</dbReference>
<dbReference type="SUPFAM" id="SSF47413">
    <property type="entry name" value="lambda repressor-like DNA-binding domains"/>
    <property type="match status" value="1"/>
</dbReference>
<dbReference type="PROSITE" id="PS50943">
    <property type="entry name" value="HTH_CROC1"/>
    <property type="match status" value="1"/>
</dbReference>
<evidence type="ECO:0000313" key="3">
    <source>
        <dbReference type="EMBL" id="CAB5000082.1"/>
    </source>
</evidence>
<evidence type="ECO:0000256" key="1">
    <source>
        <dbReference type="SAM" id="MobiDB-lite"/>
    </source>
</evidence>
<accession>A0A6J7PBG3</accession>
<proteinExistence type="predicted"/>
<dbReference type="SMART" id="SM00530">
    <property type="entry name" value="HTH_XRE"/>
    <property type="match status" value="1"/>
</dbReference>
<dbReference type="CDD" id="cd00093">
    <property type="entry name" value="HTH_XRE"/>
    <property type="match status" value="1"/>
</dbReference>
<protein>
    <submittedName>
        <fullName evidence="3">Unannotated protein</fullName>
    </submittedName>
</protein>
<evidence type="ECO:0000259" key="2">
    <source>
        <dbReference type="PROSITE" id="PS50943"/>
    </source>
</evidence>
<dbReference type="GO" id="GO:0003677">
    <property type="term" value="F:DNA binding"/>
    <property type="evidence" value="ECO:0007669"/>
    <property type="project" value="InterPro"/>
</dbReference>
<feature type="region of interest" description="Disordered" evidence="1">
    <location>
        <begin position="18"/>
        <end position="38"/>
    </location>
</feature>
<dbReference type="Pfam" id="PF01381">
    <property type="entry name" value="HTH_3"/>
    <property type="match status" value="1"/>
</dbReference>
<gene>
    <name evidence="3" type="ORF">UFOPK3957_01522</name>
</gene>
<dbReference type="EMBL" id="CAFBOM010000286">
    <property type="protein sequence ID" value="CAB5000082.1"/>
    <property type="molecule type" value="Genomic_DNA"/>
</dbReference>